<dbReference type="Pfam" id="PF17783">
    <property type="entry name" value="WHD_CvfB"/>
    <property type="match status" value="1"/>
</dbReference>
<dbReference type="PANTHER" id="PTHR37296:SF1">
    <property type="entry name" value="CONSERVED VIRULENCE FACTOR B"/>
    <property type="match status" value="1"/>
</dbReference>
<feature type="domain" description="Conserved virulence factor B third S1" evidence="4">
    <location>
        <begin position="148"/>
        <end position="217"/>
    </location>
</feature>
<keyword evidence="6" id="KW-1185">Reference proteome</keyword>
<feature type="domain" description="Conserved virulence factor B-like winged helix" evidence="2">
    <location>
        <begin position="232"/>
        <end position="287"/>
    </location>
</feature>
<evidence type="ECO:0000259" key="3">
    <source>
        <dbReference type="Pfam" id="PF21191"/>
    </source>
</evidence>
<gene>
    <name evidence="5" type="ORF">HMPREF1871_00576</name>
</gene>
<dbReference type="Gene3D" id="1.10.10.10">
    <property type="entry name" value="Winged helix-like DNA-binding domain superfamily/Winged helix DNA-binding domain"/>
    <property type="match status" value="1"/>
</dbReference>
<dbReference type="InterPro" id="IPR048588">
    <property type="entry name" value="CvfB_S1_2nd"/>
</dbReference>
<sequence>MDKKNKFITGEIHFLKLVEKNSSSFLFKNEEGEEFTCNISDIDNVDNFEISQEYSMFIYPSRSGKMFATPKLPAVTYGEYDFSKVVRVSEEGVGLDIGFSRDILLLREDLPKVRSLWPKEGDNLFITLRRDYNGQLFARIATEKIVESLYEKADKDLFNKEIEAYPYRVMKVGTFLLSKEGYKIFVHESERKKEPRLGELVKVRIIKVKSDGQLNGSFLSRAYERIDEDAEIVLQYIKNNNGYCEYTDKSNPKQIREIFDMSKGDFKKAVGRLFKNKKITIELDGLYIRRGQK</sequence>
<dbReference type="Proteomes" id="UP000070467">
    <property type="component" value="Unassembled WGS sequence"/>
</dbReference>
<reference evidence="5 6" key="1">
    <citation type="submission" date="2016-01" db="EMBL/GenBank/DDBJ databases">
        <authorList>
            <person name="Mitreva M."/>
            <person name="Pepin K.H."/>
            <person name="Mihindukulasuriya K.A."/>
            <person name="Fulton R."/>
            <person name="Fronick C."/>
            <person name="O'Laughlin M."/>
            <person name="Miner T."/>
            <person name="Herter B."/>
            <person name="Rosa B.A."/>
            <person name="Cordes M."/>
            <person name="Tomlinson C."/>
            <person name="Wollam A."/>
            <person name="Palsikar V.B."/>
            <person name="Mardis E.R."/>
            <person name="Wilson R.K."/>
        </authorList>
    </citation>
    <scope>NUCLEOTIDE SEQUENCE [LARGE SCALE GENOMIC DNA]</scope>
    <source>
        <strain evidence="5 6">KA00071</strain>
    </source>
</reference>
<dbReference type="EMBL" id="LSDB01000019">
    <property type="protein sequence ID" value="KXB58240.1"/>
    <property type="molecule type" value="Genomic_DNA"/>
</dbReference>
<evidence type="ECO:0000313" key="6">
    <source>
        <dbReference type="Proteomes" id="UP000070467"/>
    </source>
</evidence>
<name>A0ABR5TMC4_9BACL</name>
<evidence type="ECO:0000259" key="2">
    <source>
        <dbReference type="Pfam" id="PF17783"/>
    </source>
</evidence>
<comment type="caution">
    <text evidence="5">The sequence shown here is derived from an EMBL/GenBank/DDBJ whole genome shotgun (WGS) entry which is preliminary data.</text>
</comment>
<dbReference type="RefSeq" id="WP_066129832.1">
    <property type="nucleotide sequence ID" value="NZ_KQ959872.1"/>
</dbReference>
<dbReference type="Pfam" id="PF21191">
    <property type="entry name" value="CvfB_1st"/>
    <property type="match status" value="1"/>
</dbReference>
<feature type="domain" description="Conserved virulence factor B second S1" evidence="3">
    <location>
        <begin position="80"/>
        <end position="138"/>
    </location>
</feature>
<dbReference type="InterPro" id="IPR036388">
    <property type="entry name" value="WH-like_DNA-bd_sf"/>
</dbReference>
<protein>
    <submittedName>
        <fullName evidence="5">Virulence factor B</fullName>
    </submittedName>
</protein>
<evidence type="ECO:0000259" key="4">
    <source>
        <dbReference type="Pfam" id="PF21543"/>
    </source>
</evidence>
<dbReference type="InterPro" id="IPR040764">
    <property type="entry name" value="CvfB_WH"/>
</dbReference>
<dbReference type="InterPro" id="IPR048587">
    <property type="entry name" value="CvfB_S1_3rd"/>
</dbReference>
<organism evidence="5 6">
    <name type="scientific">Gemelliphila asaccharolytica</name>
    <dbReference type="NCBI Taxonomy" id="502393"/>
    <lineage>
        <taxon>Bacteria</taxon>
        <taxon>Bacillati</taxon>
        <taxon>Bacillota</taxon>
        <taxon>Bacilli</taxon>
        <taxon>Bacillales</taxon>
        <taxon>Gemellaceae</taxon>
        <taxon>Gemelliphila</taxon>
    </lineage>
</organism>
<comment type="similarity">
    <text evidence="1">Belongs to the CvfB family.</text>
</comment>
<dbReference type="PANTHER" id="PTHR37296">
    <property type="entry name" value="CONSERVED VIRULENCE FACTOR B"/>
    <property type="match status" value="1"/>
</dbReference>
<proteinExistence type="inferred from homology"/>
<accession>A0ABR5TMC4</accession>
<dbReference type="InterPro" id="IPR014464">
    <property type="entry name" value="CvfB_fam"/>
</dbReference>
<evidence type="ECO:0000256" key="1">
    <source>
        <dbReference type="PIRNR" id="PIRNR012524"/>
    </source>
</evidence>
<dbReference type="PIRSF" id="PIRSF012524">
    <property type="entry name" value="YitL_S1"/>
    <property type="match status" value="1"/>
</dbReference>
<dbReference type="Gene3D" id="2.40.50.140">
    <property type="entry name" value="Nucleic acid-binding proteins"/>
    <property type="match status" value="2"/>
</dbReference>
<evidence type="ECO:0000313" key="5">
    <source>
        <dbReference type="EMBL" id="KXB58240.1"/>
    </source>
</evidence>
<dbReference type="InterPro" id="IPR012340">
    <property type="entry name" value="NA-bd_OB-fold"/>
</dbReference>
<dbReference type="Pfam" id="PF21543">
    <property type="entry name" value="CvfB_2nd"/>
    <property type="match status" value="1"/>
</dbReference>